<reference evidence="3" key="1">
    <citation type="journal article" date="2015" name="Nature">
        <title>Complex archaea that bridge the gap between prokaryotes and eukaryotes.</title>
        <authorList>
            <person name="Spang A."/>
            <person name="Saw J.H."/>
            <person name="Jorgensen S.L."/>
            <person name="Zaremba-Niedzwiedzka K."/>
            <person name="Martijn J."/>
            <person name="Lind A.E."/>
            <person name="van Eijk R."/>
            <person name="Schleper C."/>
            <person name="Guy L."/>
            <person name="Ettema T.J."/>
        </authorList>
    </citation>
    <scope>NUCLEOTIDE SEQUENCE</scope>
</reference>
<dbReference type="PANTHER" id="PTHR43581:SF2">
    <property type="entry name" value="EXCINUCLEASE ATPASE SUBUNIT"/>
    <property type="match status" value="1"/>
</dbReference>
<dbReference type="InterPro" id="IPR027417">
    <property type="entry name" value="P-loop_NTPase"/>
</dbReference>
<dbReference type="Pfam" id="PF20469">
    <property type="entry name" value="OLD-like_TOPRIM"/>
    <property type="match status" value="1"/>
</dbReference>
<protein>
    <submittedName>
        <fullName evidence="3">Uncharacterized protein</fullName>
    </submittedName>
</protein>
<evidence type="ECO:0000313" key="3">
    <source>
        <dbReference type="EMBL" id="KKN01030.1"/>
    </source>
</evidence>
<sequence length="777" mass="91237">MKILDLFLTEVEIKNVLSYRNSKFSNLKNFNVLIGKNNVGKSNLFKILQIIKKNLHNSKLESGLLFNNNTDLKGQISLTFSFSKDFLRNLLFTLNSKNQFLKYLQIPIKLPEFDENKIIDYLLSNHYYHSVKVSLLYLNDQPDILILEGIHLVHKNEKLQCIYQIKQEEGKISTYLLRQYTENIKNQLTLEEFIEYGKFERNPQEYPKTTLGNFFLRNDYNNIYLDSILPKIHDLFRKSLFIIPDDRYFPKNQETSNADIENLKEDGSNFARFIFKQENNQKMWMQQLNAEIKGYIPDLQFLSQKFRSNQTELYYQEEGLDINIEKEKMGAGILHVAFFFSFLKGIKKDSILLIEEPELFIFPGLQKMILEKLLDISGNIQMFITTHSPFFLSRKLKKCSIHQIKKINNSSIVKNISKNEIVDVLTDLGLGLYDYILYDGILFVEGSTDIKVYSTILESLFKESIKIISIEGKENFKHYANAKILLFLSNYKLNFLFLFDQDRGNQDFYKRIEDENLRDFVKERIIVLFTYELENLFLQPILVIDYIFSLKPNIDLKELSSFVYQDIQDQFKINGLNNNEYVLKSFNDKYFPRLKRDEIKKVLKESEKASSSSGNIKIWIEQINKISSNKLKYFSDPIIEADRIKEKIEEIFETYNNLLEKKEFNKIISGKKVFKRIRTNISDQFRLGKFTLEGLSKQLILLIDDFINFRKGILNRPGNQGTFKEVASISNVGVEEIICLKNEEIETTTGHILVFNTCSSASHVFMLSGRTFSYRRS</sequence>
<evidence type="ECO:0000259" key="2">
    <source>
        <dbReference type="Pfam" id="PF20469"/>
    </source>
</evidence>
<organism evidence="3">
    <name type="scientific">marine sediment metagenome</name>
    <dbReference type="NCBI Taxonomy" id="412755"/>
    <lineage>
        <taxon>unclassified sequences</taxon>
        <taxon>metagenomes</taxon>
        <taxon>ecological metagenomes</taxon>
    </lineage>
</organism>
<gene>
    <name evidence="3" type="ORF">LCGC14_1131810</name>
</gene>
<name>A0A0F9M0T6_9ZZZZ</name>
<proteinExistence type="predicted"/>
<dbReference type="EMBL" id="LAZR01005306">
    <property type="protein sequence ID" value="KKN01030.1"/>
    <property type="molecule type" value="Genomic_DNA"/>
</dbReference>
<dbReference type="SUPFAM" id="SSF52540">
    <property type="entry name" value="P-loop containing nucleoside triphosphate hydrolases"/>
    <property type="match status" value="1"/>
</dbReference>
<feature type="domain" description="Endonuclease GajA/Old nuclease/RecF-like AAA" evidence="1">
    <location>
        <begin position="8"/>
        <end position="391"/>
    </location>
</feature>
<dbReference type="AlphaFoldDB" id="A0A0F9M0T6"/>
<dbReference type="InterPro" id="IPR034139">
    <property type="entry name" value="TOPRIM_OLD"/>
</dbReference>
<feature type="domain" description="OLD protein-like TOPRIM" evidence="2">
    <location>
        <begin position="439"/>
        <end position="502"/>
    </location>
</feature>
<dbReference type="Pfam" id="PF13175">
    <property type="entry name" value="AAA_15"/>
    <property type="match status" value="1"/>
</dbReference>
<dbReference type="Gene3D" id="3.40.50.300">
    <property type="entry name" value="P-loop containing nucleotide triphosphate hydrolases"/>
    <property type="match status" value="1"/>
</dbReference>
<dbReference type="InterPro" id="IPR051396">
    <property type="entry name" value="Bact_Antivir_Def_Nuclease"/>
</dbReference>
<dbReference type="InterPro" id="IPR041685">
    <property type="entry name" value="AAA_GajA/Old/RecF-like"/>
</dbReference>
<dbReference type="PANTHER" id="PTHR43581">
    <property type="entry name" value="ATP/GTP PHOSPHATASE"/>
    <property type="match status" value="1"/>
</dbReference>
<comment type="caution">
    <text evidence="3">The sequence shown here is derived from an EMBL/GenBank/DDBJ whole genome shotgun (WGS) entry which is preliminary data.</text>
</comment>
<evidence type="ECO:0000259" key="1">
    <source>
        <dbReference type="Pfam" id="PF13175"/>
    </source>
</evidence>
<accession>A0A0F9M0T6</accession>